<dbReference type="FunFam" id="1.10.238.10:FF:000003">
    <property type="entry name" value="Calmodulin A"/>
    <property type="match status" value="1"/>
</dbReference>
<dbReference type="Pfam" id="PF00036">
    <property type="entry name" value="EF-hand_1"/>
    <property type="match status" value="1"/>
</dbReference>
<evidence type="ECO:0000256" key="8">
    <source>
        <dbReference type="ARBA" id="ARBA00022741"/>
    </source>
</evidence>
<comment type="similarity">
    <text evidence="1">Belongs to the protein kinase superfamily. CAMK Ser/Thr protein kinase family. CaMK subfamily.</text>
</comment>
<dbReference type="PROSITE" id="PS50011">
    <property type="entry name" value="PROTEIN_KINASE_DOM"/>
    <property type="match status" value="1"/>
</dbReference>
<dbReference type="RefSeq" id="XP_020982615.1">
    <property type="nucleotide sequence ID" value="XM_021126956.2"/>
</dbReference>
<evidence type="ECO:0000256" key="15">
    <source>
        <dbReference type="PROSITE-ProRule" id="PRU10141"/>
    </source>
</evidence>
<evidence type="ECO:0000256" key="1">
    <source>
        <dbReference type="ARBA" id="ARBA00005354"/>
    </source>
</evidence>
<dbReference type="RefSeq" id="XP_020982613.1">
    <property type="nucleotide sequence ID" value="XM_021126954.2"/>
</dbReference>
<evidence type="ECO:0000256" key="6">
    <source>
        <dbReference type="ARBA" id="ARBA00022723"/>
    </source>
</evidence>
<dbReference type="PROSITE" id="PS50222">
    <property type="entry name" value="EF_HAND_2"/>
    <property type="match status" value="4"/>
</dbReference>
<sequence>MGNTCRGSLRGKYFQGFSQPEDPSRRSNPSDPSDSEHLPKQNPNSADNNNNSNNNNNNNNNNNINNNKRNLPFKKDTIMRRGPDNQAYYVLGHKTHNIRDLYTLGRKLGQGQFGTTYLCTENSTNIEYACKSISKRKLISKEDVEDVRREIQIMHHLAGHKNIVTIKGAYEDPLYVHIVMELCSGGELFDRIIQRGHYTERKAAELTKIIVGVVETCHSLGVMHRDLKPENFLLVNKDDDFSLKAIDFGLSVFFKPGQVFTDVVGSPYYVAPEVLLKHYGPEADVWTAGVILYILLSGVPPFWAETQQGIFDAVLKGHIDFDSDPWPLISDSAKDLIRKMLCSRPSERLTAHEVLCHPWICENGVAPDRALDPAVLSRLKQFSAMNKLKKMALRVIAESLSEEEIAGLREMFQAMDTDNSGAITFDELKAGLRRYGSTLKDTEIRDLMEAVGHSSMKIIHLYFVYLPPSLFSSLLFTLCSIQLKHLLFQADVDNSGTIDYGEFIAATIHLNKLEREEHLIAAFRYFDKDGSGYITVDELQQACIEHNMTDVFLEDIIREVDQDNDGRIDYGEFAAMMQGNAGIGRRTMRNSLNLSMRDAPGV</sequence>
<reference evidence="20 21" key="2">
    <citation type="submission" date="2025-04" db="UniProtKB">
        <authorList>
            <consortium name="RefSeq"/>
        </authorList>
    </citation>
    <scope>IDENTIFICATION</scope>
    <source>
        <tissue evidence="20 21">Whole plant</tissue>
    </source>
</reference>
<dbReference type="Gene3D" id="1.10.238.10">
    <property type="entry name" value="EF-hand"/>
    <property type="match status" value="1"/>
</dbReference>
<dbReference type="GeneID" id="107496166"/>
<feature type="domain" description="EF-hand" evidence="18">
    <location>
        <begin position="478"/>
        <end position="513"/>
    </location>
</feature>
<feature type="domain" description="Protein kinase" evidence="17">
    <location>
        <begin position="102"/>
        <end position="360"/>
    </location>
</feature>
<dbReference type="SMART" id="SM00054">
    <property type="entry name" value="EFh"/>
    <property type="match status" value="4"/>
</dbReference>
<dbReference type="SUPFAM" id="SSF56112">
    <property type="entry name" value="Protein kinase-like (PK-like)"/>
    <property type="match status" value="1"/>
</dbReference>
<evidence type="ECO:0000256" key="12">
    <source>
        <dbReference type="ARBA" id="ARBA00024334"/>
    </source>
</evidence>
<dbReference type="FunFam" id="3.30.200.20:FF:000004">
    <property type="entry name" value="Calcium-dependent protein kinase 1"/>
    <property type="match status" value="1"/>
</dbReference>
<dbReference type="Proteomes" id="UP000515211">
    <property type="component" value="Chromosome 7"/>
</dbReference>
<dbReference type="InterPro" id="IPR017441">
    <property type="entry name" value="Protein_kinase_ATP_BS"/>
</dbReference>
<keyword evidence="8 15" id="KW-0547">Nucleotide-binding</keyword>
<evidence type="ECO:0000256" key="4">
    <source>
        <dbReference type="ARBA" id="ARBA00022553"/>
    </source>
</evidence>
<evidence type="ECO:0000313" key="19">
    <source>
        <dbReference type="Proteomes" id="UP000515211"/>
    </source>
</evidence>
<comment type="catalytic activity">
    <reaction evidence="13">
        <text>L-threonyl-[protein] + ATP = O-phospho-L-threonyl-[protein] + ADP + H(+)</text>
        <dbReference type="Rhea" id="RHEA:46608"/>
        <dbReference type="Rhea" id="RHEA-COMP:11060"/>
        <dbReference type="Rhea" id="RHEA-COMP:11605"/>
        <dbReference type="ChEBI" id="CHEBI:15378"/>
        <dbReference type="ChEBI" id="CHEBI:30013"/>
        <dbReference type="ChEBI" id="CHEBI:30616"/>
        <dbReference type="ChEBI" id="CHEBI:61977"/>
        <dbReference type="ChEBI" id="CHEBI:456216"/>
        <dbReference type="EC" id="2.7.11.1"/>
    </reaction>
</comment>
<keyword evidence="4" id="KW-0597">Phosphoprotein</keyword>
<feature type="binding site" evidence="15">
    <location>
        <position position="131"/>
    </location>
    <ligand>
        <name>ATP</name>
        <dbReference type="ChEBI" id="CHEBI:30616"/>
    </ligand>
</feature>
<keyword evidence="6" id="KW-0479">Metal-binding</keyword>
<dbReference type="GO" id="GO:0005509">
    <property type="term" value="F:calcium ion binding"/>
    <property type="evidence" value="ECO:0007669"/>
    <property type="project" value="InterPro"/>
</dbReference>
<reference evidence="19" key="1">
    <citation type="journal article" date="2016" name="Nat. Genet.">
        <title>The genome sequences of Arachis duranensis and Arachis ipaensis, the diploid ancestors of cultivated peanut.</title>
        <authorList>
            <person name="Bertioli D.J."/>
            <person name="Cannon S.B."/>
            <person name="Froenicke L."/>
            <person name="Huang G."/>
            <person name="Farmer A.D."/>
            <person name="Cannon E.K."/>
            <person name="Liu X."/>
            <person name="Gao D."/>
            <person name="Clevenger J."/>
            <person name="Dash S."/>
            <person name="Ren L."/>
            <person name="Moretzsohn M.C."/>
            <person name="Shirasawa K."/>
            <person name="Huang W."/>
            <person name="Vidigal B."/>
            <person name="Abernathy B."/>
            <person name="Chu Y."/>
            <person name="Niederhuth C.E."/>
            <person name="Umale P."/>
            <person name="Araujo A.C."/>
            <person name="Kozik A."/>
            <person name="Kim K.D."/>
            <person name="Burow M.D."/>
            <person name="Varshney R.K."/>
            <person name="Wang X."/>
            <person name="Zhang X."/>
            <person name="Barkley N."/>
            <person name="Guimaraes P.M."/>
            <person name="Isobe S."/>
            <person name="Guo B."/>
            <person name="Liao B."/>
            <person name="Stalker H.T."/>
            <person name="Schmitz R.J."/>
            <person name="Scheffler B.E."/>
            <person name="Leal-Bertioli S.C."/>
            <person name="Xun X."/>
            <person name="Jackson S.A."/>
            <person name="Michelmore R."/>
            <person name="Ozias-Akins P."/>
        </authorList>
    </citation>
    <scope>NUCLEOTIDE SEQUENCE [LARGE SCALE GENOMIC DNA]</scope>
    <source>
        <strain evidence="19">cv. V14167</strain>
    </source>
</reference>
<feature type="domain" description="EF-hand" evidence="18">
    <location>
        <begin position="553"/>
        <end position="583"/>
    </location>
</feature>
<evidence type="ECO:0000256" key="14">
    <source>
        <dbReference type="ARBA" id="ARBA00048679"/>
    </source>
</evidence>
<evidence type="ECO:0000313" key="21">
    <source>
        <dbReference type="RefSeq" id="XP_020982615.1"/>
    </source>
</evidence>
<accession>A0A6P5MIJ4</accession>
<evidence type="ECO:0000256" key="2">
    <source>
        <dbReference type="ARBA" id="ARBA00012513"/>
    </source>
</evidence>
<dbReference type="PROSITE" id="PS00108">
    <property type="entry name" value="PROTEIN_KINASE_ST"/>
    <property type="match status" value="1"/>
</dbReference>
<gene>
    <name evidence="20 21" type="primary">LOC107496166</name>
</gene>
<dbReference type="InterPro" id="IPR008271">
    <property type="entry name" value="Ser/Thr_kinase_AS"/>
</dbReference>
<evidence type="ECO:0000256" key="7">
    <source>
        <dbReference type="ARBA" id="ARBA00022737"/>
    </source>
</evidence>
<name>A0A6P5MIJ4_ARADU</name>
<dbReference type="InterPro" id="IPR050205">
    <property type="entry name" value="CDPK_Ser/Thr_kinases"/>
</dbReference>
<dbReference type="EC" id="2.7.11.1" evidence="2"/>
<keyword evidence="19" id="KW-1185">Reference proteome</keyword>
<dbReference type="InterPro" id="IPR011009">
    <property type="entry name" value="Kinase-like_dom_sf"/>
</dbReference>
<evidence type="ECO:0000256" key="3">
    <source>
        <dbReference type="ARBA" id="ARBA00022527"/>
    </source>
</evidence>
<keyword evidence="11 15" id="KW-0067">ATP-binding</keyword>
<evidence type="ECO:0000256" key="16">
    <source>
        <dbReference type="SAM" id="MobiDB-lite"/>
    </source>
</evidence>
<organism evidence="19 20">
    <name type="scientific">Arachis duranensis</name>
    <name type="common">Wild peanut</name>
    <dbReference type="NCBI Taxonomy" id="130453"/>
    <lineage>
        <taxon>Eukaryota</taxon>
        <taxon>Viridiplantae</taxon>
        <taxon>Streptophyta</taxon>
        <taxon>Embryophyta</taxon>
        <taxon>Tracheophyta</taxon>
        <taxon>Spermatophyta</taxon>
        <taxon>Magnoliopsida</taxon>
        <taxon>eudicotyledons</taxon>
        <taxon>Gunneridae</taxon>
        <taxon>Pentapetalae</taxon>
        <taxon>rosids</taxon>
        <taxon>fabids</taxon>
        <taxon>Fabales</taxon>
        <taxon>Fabaceae</taxon>
        <taxon>Papilionoideae</taxon>
        <taxon>50 kb inversion clade</taxon>
        <taxon>dalbergioids sensu lato</taxon>
        <taxon>Dalbergieae</taxon>
        <taxon>Pterocarpus clade</taxon>
        <taxon>Arachis</taxon>
    </lineage>
</organism>
<dbReference type="CDD" id="cd05117">
    <property type="entry name" value="STKc_CAMK"/>
    <property type="match status" value="1"/>
</dbReference>
<dbReference type="AlphaFoldDB" id="A0A6P5MIJ4"/>
<dbReference type="GO" id="GO:0004674">
    <property type="term" value="F:protein serine/threonine kinase activity"/>
    <property type="evidence" value="ECO:0007669"/>
    <property type="project" value="UniProtKB-KW"/>
</dbReference>
<dbReference type="PANTHER" id="PTHR24349">
    <property type="entry name" value="SERINE/THREONINE-PROTEIN KINASE"/>
    <property type="match status" value="1"/>
</dbReference>
<evidence type="ECO:0000313" key="20">
    <source>
        <dbReference type="RefSeq" id="XP_020982613.1"/>
    </source>
</evidence>
<evidence type="ECO:0000256" key="13">
    <source>
        <dbReference type="ARBA" id="ARBA00047899"/>
    </source>
</evidence>
<keyword evidence="9 20" id="KW-0418">Kinase</keyword>
<evidence type="ECO:0000256" key="11">
    <source>
        <dbReference type="ARBA" id="ARBA00022840"/>
    </source>
</evidence>
<keyword evidence="3" id="KW-0723">Serine/threonine-protein kinase</keyword>
<feature type="region of interest" description="Disordered" evidence="16">
    <location>
        <begin position="1"/>
        <end position="70"/>
    </location>
</feature>
<evidence type="ECO:0000256" key="9">
    <source>
        <dbReference type="ARBA" id="ARBA00022777"/>
    </source>
</evidence>
<feature type="domain" description="EF-hand" evidence="18">
    <location>
        <begin position="514"/>
        <end position="549"/>
    </location>
</feature>
<dbReference type="PROSITE" id="PS00018">
    <property type="entry name" value="EF_HAND_1"/>
    <property type="match status" value="4"/>
</dbReference>
<comment type="catalytic activity">
    <reaction evidence="14">
        <text>L-seryl-[protein] + ATP = O-phospho-L-seryl-[protein] + ADP + H(+)</text>
        <dbReference type="Rhea" id="RHEA:17989"/>
        <dbReference type="Rhea" id="RHEA-COMP:9863"/>
        <dbReference type="Rhea" id="RHEA-COMP:11604"/>
        <dbReference type="ChEBI" id="CHEBI:15378"/>
        <dbReference type="ChEBI" id="CHEBI:29999"/>
        <dbReference type="ChEBI" id="CHEBI:30616"/>
        <dbReference type="ChEBI" id="CHEBI:83421"/>
        <dbReference type="ChEBI" id="CHEBI:456216"/>
        <dbReference type="EC" id="2.7.11.1"/>
    </reaction>
</comment>
<dbReference type="SUPFAM" id="SSF47473">
    <property type="entry name" value="EF-hand"/>
    <property type="match status" value="1"/>
</dbReference>
<protein>
    <recommendedName>
        <fullName evidence="2">non-specific serine/threonine protein kinase</fullName>
        <ecNumber evidence="2">2.7.11.1</ecNumber>
    </recommendedName>
</protein>
<dbReference type="InterPro" id="IPR011992">
    <property type="entry name" value="EF-hand-dom_pair"/>
</dbReference>
<proteinExistence type="inferred from homology"/>
<dbReference type="SMART" id="SM00220">
    <property type="entry name" value="S_TKc"/>
    <property type="match status" value="1"/>
</dbReference>
<evidence type="ECO:0000256" key="5">
    <source>
        <dbReference type="ARBA" id="ARBA00022679"/>
    </source>
</evidence>
<feature type="compositionally biased region" description="Low complexity" evidence="16">
    <location>
        <begin position="42"/>
        <end position="70"/>
    </location>
</feature>
<feature type="domain" description="EF-hand" evidence="18">
    <location>
        <begin position="403"/>
        <end position="438"/>
    </location>
</feature>
<evidence type="ECO:0000256" key="10">
    <source>
        <dbReference type="ARBA" id="ARBA00022837"/>
    </source>
</evidence>
<dbReference type="Pfam" id="PF13499">
    <property type="entry name" value="EF-hand_7"/>
    <property type="match status" value="1"/>
</dbReference>
<evidence type="ECO:0000259" key="17">
    <source>
        <dbReference type="PROSITE" id="PS50011"/>
    </source>
</evidence>
<dbReference type="InterPro" id="IPR000719">
    <property type="entry name" value="Prot_kinase_dom"/>
</dbReference>
<dbReference type="InterPro" id="IPR002048">
    <property type="entry name" value="EF_hand_dom"/>
</dbReference>
<dbReference type="GO" id="GO:0005524">
    <property type="term" value="F:ATP binding"/>
    <property type="evidence" value="ECO:0007669"/>
    <property type="project" value="UniProtKB-UniRule"/>
</dbReference>
<dbReference type="PROSITE" id="PS00107">
    <property type="entry name" value="PROTEIN_KINASE_ATP"/>
    <property type="match status" value="1"/>
</dbReference>
<dbReference type="Gene3D" id="3.30.200.20">
    <property type="entry name" value="Phosphorylase Kinase, domain 1"/>
    <property type="match status" value="1"/>
</dbReference>
<dbReference type="Pfam" id="PF00069">
    <property type="entry name" value="Pkinase"/>
    <property type="match status" value="1"/>
</dbReference>
<keyword evidence="5" id="KW-0808">Transferase</keyword>
<dbReference type="Gene3D" id="1.10.510.10">
    <property type="entry name" value="Transferase(Phosphotransferase) domain 1"/>
    <property type="match status" value="1"/>
</dbReference>
<evidence type="ECO:0000259" key="18">
    <source>
        <dbReference type="PROSITE" id="PS50222"/>
    </source>
</evidence>
<keyword evidence="10" id="KW-0106">Calcium</keyword>
<keyword evidence="7" id="KW-0677">Repeat</keyword>
<dbReference type="InterPro" id="IPR018247">
    <property type="entry name" value="EF_Hand_1_Ca_BS"/>
</dbReference>
<comment type="similarity">
    <text evidence="12">Belongs to the protein kinase superfamily. Ser/Thr protein kinase family. CDPK subfamily.</text>
</comment>
<dbReference type="FunFam" id="1.10.510.10:FF:000178">
    <property type="entry name" value="Calcium-dependent protein kinase 5"/>
    <property type="match status" value="1"/>
</dbReference>